<protein>
    <submittedName>
        <fullName evidence="2">Wsv085</fullName>
    </submittedName>
</protein>
<evidence type="ECO:0000256" key="1">
    <source>
        <dbReference type="SAM" id="MobiDB-lite"/>
    </source>
</evidence>
<proteinExistence type="predicted"/>
<accession>A0A2U9GC55</accession>
<name>A0A2U9GC55_WSSV</name>
<reference evidence="2" key="1">
    <citation type="submission" date="2017-11" db="EMBL/GenBank/DDBJ databases">
        <authorList>
            <person name="Parrilla Taylor D.P."/>
            <person name="Vibanco-Perez N."/>
            <person name="Duran-Avelar Md.J."/>
            <person name="Gomez-Gil B."/>
            <person name="Llera-Herrera R."/>
            <person name="Vazquez-Juarez R."/>
        </authorList>
    </citation>
    <scope>NUCLEOTIDE SEQUENCE</scope>
    <source>
        <strain evidence="2">ACF4</strain>
    </source>
</reference>
<organismHost>
    <name type="scientific">Crustacea</name>
    <name type="common">crustaceans</name>
    <dbReference type="NCBI Taxonomy" id="6657"/>
</organismHost>
<feature type="region of interest" description="Disordered" evidence="1">
    <location>
        <begin position="1"/>
        <end position="20"/>
    </location>
</feature>
<reference evidence="2" key="2">
    <citation type="journal article" name="FEMS Microbiol. Lett.">
        <title>Molecular variability and genetic structure of white spot syndrome virus strains from northwest Mexico based on the analysis of genomes.</title>
        <authorList>
            <person name="Parrilla-Taylor D.P."/>
            <person name="Vibanco-Perez N."/>
            <person name="Duran-Avelar M.J."/>
            <person name="Gomez-Gil B."/>
            <person name="Llera-Herrera R."/>
            <person name="Vazquez-Juarez R."/>
        </authorList>
    </citation>
    <scope>NUCLEOTIDE SEQUENCE</scope>
    <source>
        <strain evidence="2">ACF4</strain>
    </source>
</reference>
<dbReference type="EMBL" id="MG432476">
    <property type="protein sequence ID" value="AWQ61119.1"/>
    <property type="molecule type" value="Genomic_DNA"/>
</dbReference>
<organism evidence="2">
    <name type="scientific">White spot syndrome virus</name>
    <name type="common">WSSV</name>
    <name type="synonym">White spot bacilliform virus</name>
    <dbReference type="NCBI Taxonomy" id="92652"/>
    <lineage>
        <taxon>Viruses</taxon>
        <taxon>Viruses incertae sedis</taxon>
        <taxon>Naldaviricetes</taxon>
        <taxon>Nimaviridae</taxon>
        <taxon>Whispovirus</taxon>
        <taxon>White spot syndrome virus</taxon>
    </lineage>
</organism>
<gene>
    <name evidence="2" type="primary">85</name>
</gene>
<sequence>MKVLKSFTSSGTSTKSDKQPRAVLRKFSQFSHWSETSLISVLVFCLIRSQALEGNWNTSTAIYIMSIIWEDGILRLDNSLRMCLVSKNLISSSQEEVGQLTKPTLGSFP</sequence>
<feature type="compositionally biased region" description="Low complexity" evidence="1">
    <location>
        <begin position="1"/>
        <end position="14"/>
    </location>
</feature>
<evidence type="ECO:0000313" key="2">
    <source>
        <dbReference type="EMBL" id="AWQ61119.1"/>
    </source>
</evidence>